<evidence type="ECO:0000313" key="3">
    <source>
        <dbReference type="Proteomes" id="UP001201549"/>
    </source>
</evidence>
<feature type="transmembrane region" description="Helical" evidence="1">
    <location>
        <begin position="12"/>
        <end position="36"/>
    </location>
</feature>
<gene>
    <name evidence="2" type="ORF">L9G74_15110</name>
</gene>
<dbReference type="EMBL" id="JAKOGG010000012">
    <property type="protein sequence ID" value="MCS4557777.1"/>
    <property type="molecule type" value="Genomic_DNA"/>
</dbReference>
<accession>A0ABT2FP67</accession>
<keyword evidence="1" id="KW-1133">Transmembrane helix</keyword>
<dbReference type="Proteomes" id="UP001201549">
    <property type="component" value="Unassembled WGS sequence"/>
</dbReference>
<keyword evidence="1" id="KW-0812">Transmembrane</keyword>
<comment type="caution">
    <text evidence="2">The sequence shown here is derived from an EMBL/GenBank/DDBJ whole genome shotgun (WGS) entry which is preliminary data.</text>
</comment>
<sequence>MNILSVYLSYAFAYFVVFAVVPFVVVTFVLTCIKFFKHEGDEPLHAKIKNRLFDNESLGFFKTLKSLTNGQYEICSHVPLEAVLEMELNEAEPHGYLDYVLIDQNSSEIKMIISDFSDVDNASVLPLLQKMNIRLIDMKRDHPFDSQHLSQALAA</sequence>
<organism evidence="2 3">
    <name type="scientific">Shewanella electrica</name>
    <dbReference type="NCBI Taxonomy" id="515560"/>
    <lineage>
        <taxon>Bacteria</taxon>
        <taxon>Pseudomonadati</taxon>
        <taxon>Pseudomonadota</taxon>
        <taxon>Gammaproteobacteria</taxon>
        <taxon>Alteromonadales</taxon>
        <taxon>Shewanellaceae</taxon>
        <taxon>Shewanella</taxon>
    </lineage>
</organism>
<evidence type="ECO:0000313" key="2">
    <source>
        <dbReference type="EMBL" id="MCS4557777.1"/>
    </source>
</evidence>
<reference evidence="3" key="2">
    <citation type="submission" date="2023-07" db="EMBL/GenBank/DDBJ databases">
        <title>Shewanella mangrovi sp. nov., an acetaldehyde- degrading bacterium isolated from mangrove sediment.</title>
        <authorList>
            <person name="Liu Y."/>
        </authorList>
    </citation>
    <scope>NUCLEOTIDE SEQUENCE [LARGE SCALE GENOMIC DNA]</scope>
    <source>
        <strain evidence="3">C32</strain>
    </source>
</reference>
<reference evidence="2 3" key="1">
    <citation type="submission" date="2022-02" db="EMBL/GenBank/DDBJ databases">
        <authorList>
            <person name="Zhuang L."/>
        </authorList>
    </citation>
    <scope>NUCLEOTIDE SEQUENCE [LARGE SCALE GENOMIC DNA]</scope>
    <source>
        <strain evidence="2 3">C32</strain>
    </source>
</reference>
<dbReference type="RefSeq" id="WP_238897253.1">
    <property type="nucleotide sequence ID" value="NZ_JAKOGG010000012.1"/>
</dbReference>
<proteinExistence type="predicted"/>
<evidence type="ECO:0008006" key="4">
    <source>
        <dbReference type="Google" id="ProtNLM"/>
    </source>
</evidence>
<name>A0ABT2FP67_9GAMM</name>
<evidence type="ECO:0000256" key="1">
    <source>
        <dbReference type="SAM" id="Phobius"/>
    </source>
</evidence>
<keyword evidence="1" id="KW-0472">Membrane</keyword>
<protein>
    <recommendedName>
        <fullName evidence="4">DUF2726 domain-containing protein</fullName>
    </recommendedName>
</protein>
<keyword evidence="3" id="KW-1185">Reference proteome</keyword>